<proteinExistence type="inferred from homology"/>
<keyword evidence="4" id="KW-0378">Hydrolase</keyword>
<dbReference type="AlphaFoldDB" id="A0A1I0BTG4"/>
<evidence type="ECO:0000256" key="6">
    <source>
        <dbReference type="SAM" id="MobiDB-lite"/>
    </source>
</evidence>
<dbReference type="GO" id="GO:0004563">
    <property type="term" value="F:beta-N-acetylhexosaminidase activity"/>
    <property type="evidence" value="ECO:0007669"/>
    <property type="project" value="UniProtKB-EC"/>
</dbReference>
<feature type="domain" description="Glycoside hydrolase family 3 N-terminal" evidence="7">
    <location>
        <begin position="108"/>
        <end position="439"/>
    </location>
</feature>
<accession>A0A1I0BTG4</accession>
<evidence type="ECO:0000256" key="5">
    <source>
        <dbReference type="ARBA" id="ARBA00023295"/>
    </source>
</evidence>
<dbReference type="Gene3D" id="3.20.20.300">
    <property type="entry name" value="Glycoside hydrolase, family 3, N-terminal domain"/>
    <property type="match status" value="1"/>
</dbReference>
<comment type="similarity">
    <text evidence="2">Belongs to the glycosyl hydrolase 3 family.</text>
</comment>
<evidence type="ECO:0000313" key="8">
    <source>
        <dbReference type="EMBL" id="SET10223.1"/>
    </source>
</evidence>
<keyword evidence="9" id="KW-1185">Reference proteome</keyword>
<dbReference type="SUPFAM" id="SSF51445">
    <property type="entry name" value="(Trans)glycosidases"/>
    <property type="match status" value="1"/>
</dbReference>
<dbReference type="Pfam" id="PF00933">
    <property type="entry name" value="Glyco_hydro_3"/>
    <property type="match status" value="1"/>
</dbReference>
<dbReference type="EC" id="3.2.1.52" evidence="3"/>
<dbReference type="InterPro" id="IPR036962">
    <property type="entry name" value="Glyco_hydro_3_N_sf"/>
</dbReference>
<dbReference type="InterPro" id="IPR017853">
    <property type="entry name" value="GH"/>
</dbReference>
<gene>
    <name evidence="8" type="ORF">SAMN05216313_102121</name>
</gene>
<dbReference type="GO" id="GO:0005975">
    <property type="term" value="P:carbohydrate metabolic process"/>
    <property type="evidence" value="ECO:0007669"/>
    <property type="project" value="InterPro"/>
</dbReference>
<dbReference type="RefSeq" id="WP_092360744.1">
    <property type="nucleotide sequence ID" value="NZ_FOIM01000002.1"/>
</dbReference>
<evidence type="ECO:0000256" key="2">
    <source>
        <dbReference type="ARBA" id="ARBA00005336"/>
    </source>
</evidence>
<dbReference type="PROSITE" id="PS00775">
    <property type="entry name" value="GLYCOSYL_HYDROL_F3"/>
    <property type="match status" value="1"/>
</dbReference>
<keyword evidence="5" id="KW-0326">Glycosidase</keyword>
<dbReference type="GO" id="GO:0009254">
    <property type="term" value="P:peptidoglycan turnover"/>
    <property type="evidence" value="ECO:0007669"/>
    <property type="project" value="TreeGrafter"/>
</dbReference>
<reference evidence="9" key="1">
    <citation type="submission" date="2016-10" db="EMBL/GenBank/DDBJ databases">
        <authorList>
            <person name="Varghese N."/>
            <person name="Submissions S."/>
        </authorList>
    </citation>
    <scope>NUCLEOTIDE SEQUENCE [LARGE SCALE GENOMIC DNA]</scope>
    <source>
        <strain evidence="9">NLAE-zl-G277</strain>
    </source>
</reference>
<evidence type="ECO:0000259" key="7">
    <source>
        <dbReference type="Pfam" id="PF00933"/>
    </source>
</evidence>
<dbReference type="STRING" id="460384.SAMN05216313_102121"/>
<evidence type="ECO:0000256" key="3">
    <source>
        <dbReference type="ARBA" id="ARBA00012663"/>
    </source>
</evidence>
<evidence type="ECO:0000256" key="4">
    <source>
        <dbReference type="ARBA" id="ARBA00022801"/>
    </source>
</evidence>
<dbReference type="PANTHER" id="PTHR30480:SF13">
    <property type="entry name" value="BETA-HEXOSAMINIDASE"/>
    <property type="match status" value="1"/>
</dbReference>
<dbReference type="InterPro" id="IPR050226">
    <property type="entry name" value="NagZ_Beta-hexosaminidase"/>
</dbReference>
<evidence type="ECO:0000256" key="1">
    <source>
        <dbReference type="ARBA" id="ARBA00001231"/>
    </source>
</evidence>
<protein>
    <recommendedName>
        <fullName evidence="3">beta-N-acetylhexosaminidase</fullName>
        <ecNumber evidence="3">3.2.1.52</ecNumber>
    </recommendedName>
</protein>
<dbReference type="EMBL" id="FOIM01000002">
    <property type="protein sequence ID" value="SET10223.1"/>
    <property type="molecule type" value="Genomic_DNA"/>
</dbReference>
<feature type="region of interest" description="Disordered" evidence="6">
    <location>
        <begin position="32"/>
        <end position="93"/>
    </location>
</feature>
<dbReference type="InterPro" id="IPR019800">
    <property type="entry name" value="Glyco_hydro_3_AS"/>
</dbReference>
<organism evidence="8 9">
    <name type="scientific">Enterocloster lavalensis</name>
    <dbReference type="NCBI Taxonomy" id="460384"/>
    <lineage>
        <taxon>Bacteria</taxon>
        <taxon>Bacillati</taxon>
        <taxon>Bacillota</taxon>
        <taxon>Clostridia</taxon>
        <taxon>Lachnospirales</taxon>
        <taxon>Lachnospiraceae</taxon>
        <taxon>Enterocloster</taxon>
    </lineage>
</organism>
<name>A0A1I0BTG4_9FIRM</name>
<comment type="catalytic activity">
    <reaction evidence="1">
        <text>Hydrolysis of terminal non-reducing N-acetyl-D-hexosamine residues in N-acetyl-beta-D-hexosaminides.</text>
        <dbReference type="EC" id="3.2.1.52"/>
    </reaction>
</comment>
<dbReference type="PANTHER" id="PTHR30480">
    <property type="entry name" value="BETA-HEXOSAMINIDASE-RELATED"/>
    <property type="match status" value="1"/>
</dbReference>
<dbReference type="Proteomes" id="UP000198508">
    <property type="component" value="Unassembled WGS sequence"/>
</dbReference>
<evidence type="ECO:0000313" key="9">
    <source>
        <dbReference type="Proteomes" id="UP000198508"/>
    </source>
</evidence>
<sequence length="447" mass="46885">MGIALVAVAVLAGTGIYALAGRLSLNMEKNGNKAGVSGQESPPAAASAREERPQVTETPPKPPVPAGEPSADAAQKAAGSGPSVSESASPAGDNLLEERLDRILDGMTTEEKVAQLFIVTPEALTGVDSVTQAGDSTRKALESRPVGGLIYFRNNLQNPEQVRALTENTAYIGREVCSLPLILSVDEEGGKVTRIGGRPGFDVPVFPNMWEIGAQNDPGKAYEVGSAIGSYLSGYGFNLDFAPDADVLTNPDNQVIGNRSFGSDPELVWSMASQVAKGLKDQGIQPVYKHFPDHGATLGDTHDGFSYTEKTLDQLLEAELVPFANAVKNGESCIMAAHIAAPGVTGDETPASLSHALITGVLREKLGFDGVVVTDALNMGAIQNLYSSGEAAVAAVEAGVDLLLMPADFNAAYEAVLAAVKDGTITQERLDLSVRRIGRMKLAWDQQ</sequence>
<dbReference type="InterPro" id="IPR001764">
    <property type="entry name" value="Glyco_hydro_3_N"/>
</dbReference>